<sequence>MLISVVDDNSPGSGMGSSKSFNQSAFRIRPIRFITHDAECLDTALSHGILAIYQKPLRCLILLHCGETFCLICLGEIDSHTSKGALPCPSCRQVIKVPHSGVAKLVDNSAIFGLVTRRQEESEVGIYCEKHADEKLKFFCNS</sequence>
<keyword evidence="3" id="KW-0862">Zinc</keyword>
<evidence type="ECO:0000256" key="1">
    <source>
        <dbReference type="ARBA" id="ARBA00022723"/>
    </source>
</evidence>
<dbReference type="Proteomes" id="UP000694557">
    <property type="component" value="Unassembled WGS sequence"/>
</dbReference>
<evidence type="ECO:0000259" key="6">
    <source>
        <dbReference type="PROSITE" id="PS50089"/>
    </source>
</evidence>
<name>A0A8C7JX45_ONCKI</name>
<keyword evidence="8" id="KW-1185">Reference proteome</keyword>
<accession>A0A8C7JX45</accession>
<evidence type="ECO:0000256" key="2">
    <source>
        <dbReference type="ARBA" id="ARBA00022771"/>
    </source>
</evidence>
<dbReference type="GO" id="GO:0008270">
    <property type="term" value="F:zinc ion binding"/>
    <property type="evidence" value="ECO:0007669"/>
    <property type="project" value="UniProtKB-KW"/>
</dbReference>
<feature type="domain" description="RING-type" evidence="6">
    <location>
        <begin position="40"/>
        <end position="92"/>
    </location>
</feature>
<feature type="region of interest" description="Disordered" evidence="5">
    <location>
        <begin position="1"/>
        <end position="20"/>
    </location>
</feature>
<dbReference type="Ensembl" id="ENSOKIT00005100642.1">
    <property type="protein sequence ID" value="ENSOKIP00005094131.1"/>
    <property type="gene ID" value="ENSOKIG00005041106.1"/>
</dbReference>
<protein>
    <recommendedName>
        <fullName evidence="6">RING-type domain-containing protein</fullName>
    </recommendedName>
</protein>
<evidence type="ECO:0000256" key="4">
    <source>
        <dbReference type="PROSITE-ProRule" id="PRU00175"/>
    </source>
</evidence>
<dbReference type="InterPro" id="IPR047153">
    <property type="entry name" value="TRIM45/56/19-like"/>
</dbReference>
<dbReference type="PANTHER" id="PTHR25462:SF296">
    <property type="entry name" value="MEIOTIC P26, ISOFORM F"/>
    <property type="match status" value="1"/>
</dbReference>
<evidence type="ECO:0000256" key="5">
    <source>
        <dbReference type="SAM" id="MobiDB-lite"/>
    </source>
</evidence>
<feature type="compositionally biased region" description="Polar residues" evidence="5">
    <location>
        <begin position="10"/>
        <end position="20"/>
    </location>
</feature>
<dbReference type="PROSITE" id="PS50089">
    <property type="entry name" value="ZF_RING_2"/>
    <property type="match status" value="1"/>
</dbReference>
<reference evidence="7" key="1">
    <citation type="submission" date="2025-08" db="UniProtKB">
        <authorList>
            <consortium name="Ensembl"/>
        </authorList>
    </citation>
    <scope>IDENTIFICATION</scope>
</reference>
<dbReference type="SUPFAM" id="SSF57850">
    <property type="entry name" value="RING/U-box"/>
    <property type="match status" value="1"/>
</dbReference>
<dbReference type="PANTHER" id="PTHR25462">
    <property type="entry name" value="BONUS, ISOFORM C-RELATED"/>
    <property type="match status" value="1"/>
</dbReference>
<evidence type="ECO:0000256" key="3">
    <source>
        <dbReference type="ARBA" id="ARBA00022833"/>
    </source>
</evidence>
<reference evidence="7" key="2">
    <citation type="submission" date="2025-09" db="UniProtKB">
        <authorList>
            <consortium name="Ensembl"/>
        </authorList>
    </citation>
    <scope>IDENTIFICATION</scope>
</reference>
<evidence type="ECO:0000313" key="8">
    <source>
        <dbReference type="Proteomes" id="UP000694557"/>
    </source>
</evidence>
<dbReference type="InterPro" id="IPR013083">
    <property type="entry name" value="Znf_RING/FYVE/PHD"/>
</dbReference>
<dbReference type="GeneTree" id="ENSGT01010000229979"/>
<keyword evidence="2 4" id="KW-0863">Zinc-finger</keyword>
<dbReference type="InterPro" id="IPR001841">
    <property type="entry name" value="Znf_RING"/>
</dbReference>
<dbReference type="AlphaFoldDB" id="A0A8C7JX45"/>
<organism evidence="7 8">
    <name type="scientific">Oncorhynchus kisutch</name>
    <name type="common">Coho salmon</name>
    <name type="synonym">Salmo kisutch</name>
    <dbReference type="NCBI Taxonomy" id="8019"/>
    <lineage>
        <taxon>Eukaryota</taxon>
        <taxon>Metazoa</taxon>
        <taxon>Chordata</taxon>
        <taxon>Craniata</taxon>
        <taxon>Vertebrata</taxon>
        <taxon>Euteleostomi</taxon>
        <taxon>Actinopterygii</taxon>
        <taxon>Neopterygii</taxon>
        <taxon>Teleostei</taxon>
        <taxon>Protacanthopterygii</taxon>
        <taxon>Salmoniformes</taxon>
        <taxon>Salmonidae</taxon>
        <taxon>Salmoninae</taxon>
        <taxon>Oncorhynchus</taxon>
    </lineage>
</organism>
<keyword evidence="1" id="KW-0479">Metal-binding</keyword>
<dbReference type="Gene3D" id="3.30.40.10">
    <property type="entry name" value="Zinc/RING finger domain, C3HC4 (zinc finger)"/>
    <property type="match status" value="1"/>
</dbReference>
<proteinExistence type="predicted"/>
<evidence type="ECO:0000313" key="7">
    <source>
        <dbReference type="Ensembl" id="ENSOKIP00005094131.1"/>
    </source>
</evidence>